<dbReference type="PANTHER" id="PTHR12703:SF4">
    <property type="entry name" value="TRANSMEMBRANE PROTEIN 33"/>
    <property type="match status" value="1"/>
</dbReference>
<feature type="region of interest" description="Disordered" evidence="6">
    <location>
        <begin position="1"/>
        <end position="30"/>
    </location>
</feature>
<dbReference type="GO" id="GO:0016020">
    <property type="term" value="C:membrane"/>
    <property type="evidence" value="ECO:0007669"/>
    <property type="project" value="UniProtKB-SubCell"/>
</dbReference>
<keyword evidence="5 7" id="KW-0472">Membrane</keyword>
<comment type="caution">
    <text evidence="8">The sequence shown here is derived from an EMBL/GenBank/DDBJ whole genome shotgun (WGS) entry which is preliminary data.</text>
</comment>
<sequence>MSDNSSGGNTGAENTGNAGTESTGNAGTGNTGNQQTVLNYMLSNKVEAGLWLTRVFTVVCTVLFFFPIIGDNPYGFYQRVFISSAATSALRLHQRLPHIQFSRQFMGMLFAEDSCHYLIFSLIFMNSYPITMALIPVFLFALLHACSYTKNLLNVMGPQSMQIIRSLIDKLTQQQINILRFIACTEIFLMPAVFFMIFVGKCSIFLPAIYYRFLTLRYASRRNPYCRTLFSELRMTIEHFISRPQCPGFLRNALTKGIALISRLAPQVAH</sequence>
<dbReference type="Pfam" id="PF03661">
    <property type="entry name" value="TMEM33_Pom33"/>
    <property type="match status" value="1"/>
</dbReference>
<proteinExistence type="inferred from homology"/>
<feature type="compositionally biased region" description="Low complexity" evidence="6">
    <location>
        <begin position="1"/>
        <end position="25"/>
    </location>
</feature>
<feature type="transmembrane region" description="Helical" evidence="7">
    <location>
        <begin position="115"/>
        <end position="143"/>
    </location>
</feature>
<reference evidence="8" key="1">
    <citation type="submission" date="2019-08" db="EMBL/GenBank/DDBJ databases">
        <title>The improved chromosome-level genome for the pearl oyster Pinctada fucata martensii using PacBio sequencing and Hi-C.</title>
        <authorList>
            <person name="Zheng Z."/>
        </authorList>
    </citation>
    <scope>NUCLEOTIDE SEQUENCE</scope>
    <source>
        <strain evidence="8">ZZ-2019</strain>
        <tissue evidence="8">Adductor muscle</tissue>
    </source>
</reference>
<comment type="subcellular location">
    <subcellularLocation>
        <location evidence="1">Membrane</location>
        <topology evidence="1">Multi-pass membrane protein</topology>
    </subcellularLocation>
</comment>
<comment type="similarity">
    <text evidence="2">Belongs to the PER33/POM33 family.</text>
</comment>
<keyword evidence="4 7" id="KW-1133">Transmembrane helix</keyword>
<keyword evidence="3 7" id="KW-0812">Transmembrane</keyword>
<evidence type="ECO:0000256" key="4">
    <source>
        <dbReference type="ARBA" id="ARBA00022989"/>
    </source>
</evidence>
<feature type="transmembrane region" description="Helical" evidence="7">
    <location>
        <begin position="187"/>
        <end position="213"/>
    </location>
</feature>
<evidence type="ECO:0000256" key="5">
    <source>
        <dbReference type="ARBA" id="ARBA00023136"/>
    </source>
</evidence>
<evidence type="ECO:0000256" key="6">
    <source>
        <dbReference type="SAM" id="MobiDB-lite"/>
    </source>
</evidence>
<dbReference type="InterPro" id="IPR051645">
    <property type="entry name" value="PER33/POM33_regulator"/>
</dbReference>
<evidence type="ECO:0000256" key="1">
    <source>
        <dbReference type="ARBA" id="ARBA00004141"/>
    </source>
</evidence>
<dbReference type="GO" id="GO:0071786">
    <property type="term" value="P:endoplasmic reticulum tubular network organization"/>
    <property type="evidence" value="ECO:0007669"/>
    <property type="project" value="TreeGrafter"/>
</dbReference>
<dbReference type="InterPro" id="IPR005344">
    <property type="entry name" value="TMEM33/Pom33"/>
</dbReference>
<organism evidence="8 9">
    <name type="scientific">Pinctada imbricata</name>
    <name type="common">Atlantic pearl-oyster</name>
    <name type="synonym">Pinctada martensii</name>
    <dbReference type="NCBI Taxonomy" id="66713"/>
    <lineage>
        <taxon>Eukaryota</taxon>
        <taxon>Metazoa</taxon>
        <taxon>Spiralia</taxon>
        <taxon>Lophotrochozoa</taxon>
        <taxon>Mollusca</taxon>
        <taxon>Bivalvia</taxon>
        <taxon>Autobranchia</taxon>
        <taxon>Pteriomorphia</taxon>
        <taxon>Pterioida</taxon>
        <taxon>Pterioidea</taxon>
        <taxon>Pteriidae</taxon>
        <taxon>Pinctada</taxon>
    </lineage>
</organism>
<evidence type="ECO:0008006" key="10">
    <source>
        <dbReference type="Google" id="ProtNLM"/>
    </source>
</evidence>
<gene>
    <name evidence="8" type="ORF">FSP39_013746</name>
</gene>
<name>A0AA88Y8C3_PINIB</name>
<evidence type="ECO:0000256" key="3">
    <source>
        <dbReference type="ARBA" id="ARBA00022692"/>
    </source>
</evidence>
<dbReference type="Proteomes" id="UP001186944">
    <property type="component" value="Unassembled WGS sequence"/>
</dbReference>
<evidence type="ECO:0000313" key="9">
    <source>
        <dbReference type="Proteomes" id="UP001186944"/>
    </source>
</evidence>
<dbReference type="GO" id="GO:0061024">
    <property type="term" value="P:membrane organization"/>
    <property type="evidence" value="ECO:0007669"/>
    <property type="project" value="TreeGrafter"/>
</dbReference>
<dbReference type="EMBL" id="VSWD01000006">
    <property type="protein sequence ID" value="KAK3100034.1"/>
    <property type="molecule type" value="Genomic_DNA"/>
</dbReference>
<dbReference type="AlphaFoldDB" id="A0AA88Y8C3"/>
<evidence type="ECO:0000256" key="7">
    <source>
        <dbReference type="SAM" id="Phobius"/>
    </source>
</evidence>
<protein>
    <recommendedName>
        <fullName evidence="10">Transmembrane protein 33</fullName>
    </recommendedName>
</protein>
<evidence type="ECO:0000313" key="8">
    <source>
        <dbReference type="EMBL" id="KAK3100034.1"/>
    </source>
</evidence>
<dbReference type="GO" id="GO:0005783">
    <property type="term" value="C:endoplasmic reticulum"/>
    <property type="evidence" value="ECO:0007669"/>
    <property type="project" value="TreeGrafter"/>
</dbReference>
<evidence type="ECO:0000256" key="2">
    <source>
        <dbReference type="ARBA" id="ARBA00007322"/>
    </source>
</evidence>
<keyword evidence="9" id="KW-1185">Reference proteome</keyword>
<accession>A0AA88Y8C3</accession>
<feature type="transmembrane region" description="Helical" evidence="7">
    <location>
        <begin position="51"/>
        <end position="70"/>
    </location>
</feature>
<dbReference type="PANTHER" id="PTHR12703">
    <property type="entry name" value="TRANSMEMBRANE PROTEIN 33"/>
    <property type="match status" value="1"/>
</dbReference>